<dbReference type="Pfam" id="PF02386">
    <property type="entry name" value="TrkH"/>
    <property type="match status" value="1"/>
</dbReference>
<evidence type="ECO:0000256" key="6">
    <source>
        <dbReference type="ARBA" id="ARBA00023065"/>
    </source>
</evidence>
<evidence type="ECO:0000256" key="4">
    <source>
        <dbReference type="ARBA" id="ARBA00022692"/>
    </source>
</evidence>
<evidence type="ECO:0000256" key="3">
    <source>
        <dbReference type="ARBA" id="ARBA00022475"/>
    </source>
</evidence>
<keyword evidence="3" id="KW-1003">Cell membrane</keyword>
<organism evidence="9 10">
    <name type="scientific">Nonlabens tegetincola</name>
    <dbReference type="NCBI Taxonomy" id="323273"/>
    <lineage>
        <taxon>Bacteria</taxon>
        <taxon>Pseudomonadati</taxon>
        <taxon>Bacteroidota</taxon>
        <taxon>Flavobacteriia</taxon>
        <taxon>Flavobacteriales</taxon>
        <taxon>Flavobacteriaceae</taxon>
        <taxon>Nonlabens</taxon>
    </lineage>
</organism>
<feature type="transmembrane region" description="Helical" evidence="8">
    <location>
        <begin position="199"/>
        <end position="218"/>
    </location>
</feature>
<comment type="caution">
    <text evidence="9">The sequence shown here is derived from an EMBL/GenBank/DDBJ whole genome shotgun (WGS) entry which is preliminary data.</text>
</comment>
<feature type="transmembrane region" description="Helical" evidence="8">
    <location>
        <begin position="52"/>
        <end position="74"/>
    </location>
</feature>
<keyword evidence="7 8" id="KW-0472">Membrane</keyword>
<reference evidence="9" key="1">
    <citation type="journal article" date="2014" name="Genome Announc.">
        <title>Draft Genome Sequences of Marine Flavobacterium Nonlabens Strains NR17, NR24, NR27, NR32, NR33, and Ara13.</title>
        <authorList>
            <person name="Nakanishi M."/>
            <person name="Meirelles P."/>
            <person name="Suzuki R."/>
            <person name="Takatani N."/>
            <person name="Mino S."/>
            <person name="Suda W."/>
            <person name="Oshima K."/>
            <person name="Hattori M."/>
            <person name="Ohkuma M."/>
            <person name="Hosokawa M."/>
            <person name="Miyashita K."/>
            <person name="Thompson F.L."/>
            <person name="Niwa A."/>
            <person name="Sawabe T."/>
            <person name="Sawabe T."/>
        </authorList>
    </citation>
    <scope>NUCLEOTIDE SEQUENCE [LARGE SCALE GENOMIC DNA]</scope>
    <source>
        <strain evidence="9">JCM 19294</strain>
    </source>
</reference>
<dbReference type="InterPro" id="IPR003445">
    <property type="entry name" value="Cat_transpt"/>
</dbReference>
<dbReference type="PANTHER" id="PTHR32024:SF1">
    <property type="entry name" value="KTR SYSTEM POTASSIUM UPTAKE PROTEIN B"/>
    <property type="match status" value="1"/>
</dbReference>
<keyword evidence="10" id="KW-1185">Reference proteome</keyword>
<keyword evidence="4 8" id="KW-0812">Transmembrane</keyword>
<feature type="transmembrane region" description="Helical" evidence="8">
    <location>
        <begin position="408"/>
        <end position="433"/>
    </location>
</feature>
<name>A0A090Q1K6_9FLAO</name>
<comment type="subcellular location">
    <subcellularLocation>
        <location evidence="1">Cell membrane</location>
        <topology evidence="1">Multi-pass membrane protein</topology>
    </subcellularLocation>
</comment>
<sequence>MGHFFKTLNQKYQRFKLGLSPQRNLFYGFFTYIITGCLLLCLPWFQKQDVSFLDNLFIATSAVSTTGLVTVSVFDSYNFFGQFVVMSLFQLGGIGYLTFTTFMLLSTTRKITHWHKRLLSCEFTLPTTIRIKDFLKSVILFTLIMELIGAILFFIAFYHDGMPFWEAVWNAIFHSISAFCTAGFSLFNSGFTEYVDDGFINFIISFLAIAGSLGFIVVTDLVLYLKDKTHKLSFTTKIIFIGFAFLLCTGFMFMYFLEPSVTALMGSERIYAAFFQTMSAMTTVGFNTVDYGIFSLPIVLVTIFLMYVGASPSGTAGGMKITTLTAVFAIMKSRLQGAREITFLGRKIPFERLYIATSSFIFYTSLIFLFTLLLSFTEDFSFEKILFEVSSALGTVGLSMGITGDLTAWGKAILIVLMFIGRLGVLTFGLAIWSKQKHQKQVAVLEDDLAV</sequence>
<evidence type="ECO:0000256" key="2">
    <source>
        <dbReference type="ARBA" id="ARBA00022448"/>
    </source>
</evidence>
<dbReference type="RefSeq" id="WP_042278449.1">
    <property type="nucleotide sequence ID" value="NZ_BBML01000003.1"/>
</dbReference>
<feature type="transmembrane region" description="Helical" evidence="8">
    <location>
        <begin position="164"/>
        <end position="187"/>
    </location>
</feature>
<feature type="transmembrane region" description="Helical" evidence="8">
    <location>
        <begin position="80"/>
        <end position="105"/>
    </location>
</feature>
<dbReference type="GO" id="GO:0005886">
    <property type="term" value="C:plasma membrane"/>
    <property type="evidence" value="ECO:0007669"/>
    <property type="project" value="UniProtKB-SubCell"/>
</dbReference>
<dbReference type="GO" id="GO:0030001">
    <property type="term" value="P:metal ion transport"/>
    <property type="evidence" value="ECO:0007669"/>
    <property type="project" value="UniProtKB-ARBA"/>
</dbReference>
<evidence type="ECO:0000313" key="10">
    <source>
        <dbReference type="Proteomes" id="UP000029221"/>
    </source>
</evidence>
<evidence type="ECO:0000256" key="5">
    <source>
        <dbReference type="ARBA" id="ARBA00022989"/>
    </source>
</evidence>
<evidence type="ECO:0000256" key="1">
    <source>
        <dbReference type="ARBA" id="ARBA00004651"/>
    </source>
</evidence>
<feature type="transmembrane region" description="Helical" evidence="8">
    <location>
        <begin position="25"/>
        <end position="45"/>
    </location>
</feature>
<keyword evidence="6" id="KW-0406">Ion transport</keyword>
<gene>
    <name evidence="9" type="ORF">JCM19294_1224</name>
</gene>
<feature type="transmembrane region" description="Helical" evidence="8">
    <location>
        <begin position="238"/>
        <end position="257"/>
    </location>
</feature>
<dbReference type="AlphaFoldDB" id="A0A090Q1K6"/>
<evidence type="ECO:0000256" key="7">
    <source>
        <dbReference type="ARBA" id="ARBA00023136"/>
    </source>
</evidence>
<dbReference type="PANTHER" id="PTHR32024">
    <property type="entry name" value="TRK SYSTEM POTASSIUM UPTAKE PROTEIN TRKG-RELATED"/>
    <property type="match status" value="1"/>
</dbReference>
<accession>A0A090Q1K6</accession>
<evidence type="ECO:0000256" key="8">
    <source>
        <dbReference type="SAM" id="Phobius"/>
    </source>
</evidence>
<dbReference type="EMBL" id="BBML01000003">
    <property type="protein sequence ID" value="GAK96915.1"/>
    <property type="molecule type" value="Genomic_DNA"/>
</dbReference>
<evidence type="ECO:0000313" key="9">
    <source>
        <dbReference type="EMBL" id="GAK96915.1"/>
    </source>
</evidence>
<keyword evidence="2" id="KW-0813">Transport</keyword>
<feature type="transmembrane region" description="Helical" evidence="8">
    <location>
        <begin position="138"/>
        <end position="158"/>
    </location>
</feature>
<dbReference type="eggNOG" id="COG0168">
    <property type="taxonomic scope" value="Bacteria"/>
</dbReference>
<dbReference type="Proteomes" id="UP000029221">
    <property type="component" value="Unassembled WGS sequence"/>
</dbReference>
<proteinExistence type="predicted"/>
<protein>
    <submittedName>
        <fullName evidence="9">Potassium uptake protein</fullName>
    </submittedName>
</protein>
<dbReference type="GO" id="GO:0008324">
    <property type="term" value="F:monoatomic cation transmembrane transporter activity"/>
    <property type="evidence" value="ECO:0007669"/>
    <property type="project" value="InterPro"/>
</dbReference>
<feature type="transmembrane region" description="Helical" evidence="8">
    <location>
        <begin position="292"/>
        <end position="310"/>
    </location>
</feature>
<feature type="transmembrane region" description="Helical" evidence="8">
    <location>
        <begin position="353"/>
        <end position="376"/>
    </location>
</feature>
<keyword evidence="5 8" id="KW-1133">Transmembrane helix</keyword>